<dbReference type="EMBL" id="UINC01022028">
    <property type="protein sequence ID" value="SVA90807.1"/>
    <property type="molecule type" value="Genomic_DNA"/>
</dbReference>
<name>A0A381ZPY3_9ZZZZ</name>
<gene>
    <name evidence="2" type="ORF">METZ01_LOCUS143661</name>
</gene>
<feature type="non-terminal residue" evidence="2">
    <location>
        <position position="1"/>
    </location>
</feature>
<dbReference type="AlphaFoldDB" id="A0A381ZPY3"/>
<evidence type="ECO:0000259" key="1">
    <source>
        <dbReference type="Pfam" id="PF04205"/>
    </source>
</evidence>
<dbReference type="Gene3D" id="3.90.1010.20">
    <property type="match status" value="1"/>
</dbReference>
<organism evidence="2">
    <name type="scientific">marine metagenome</name>
    <dbReference type="NCBI Taxonomy" id="408172"/>
    <lineage>
        <taxon>unclassified sequences</taxon>
        <taxon>metagenomes</taxon>
        <taxon>ecological metagenomes</taxon>
    </lineage>
</organism>
<sequence>LDKNLKIKKSKILIYREDYGGEIASKRWLRQFTGKSWTDKFIYSKDVSAISGATISVKSMINAVENFMSSIKILDKKNIIR</sequence>
<proteinExistence type="predicted"/>
<protein>
    <recommendedName>
        <fullName evidence="1">FMN-binding domain-containing protein</fullName>
    </recommendedName>
</protein>
<dbReference type="InterPro" id="IPR007329">
    <property type="entry name" value="FMN-bd"/>
</dbReference>
<feature type="domain" description="FMN-binding" evidence="1">
    <location>
        <begin position="2"/>
        <end position="67"/>
    </location>
</feature>
<dbReference type="GO" id="GO:0010181">
    <property type="term" value="F:FMN binding"/>
    <property type="evidence" value="ECO:0007669"/>
    <property type="project" value="InterPro"/>
</dbReference>
<reference evidence="2" key="1">
    <citation type="submission" date="2018-05" db="EMBL/GenBank/DDBJ databases">
        <authorList>
            <person name="Lanie J.A."/>
            <person name="Ng W.-L."/>
            <person name="Kazmierczak K.M."/>
            <person name="Andrzejewski T.M."/>
            <person name="Davidsen T.M."/>
            <person name="Wayne K.J."/>
            <person name="Tettelin H."/>
            <person name="Glass J.I."/>
            <person name="Rusch D."/>
            <person name="Podicherti R."/>
            <person name="Tsui H.-C.T."/>
            <person name="Winkler M.E."/>
        </authorList>
    </citation>
    <scope>NUCLEOTIDE SEQUENCE</scope>
</reference>
<dbReference type="GO" id="GO:0016020">
    <property type="term" value="C:membrane"/>
    <property type="evidence" value="ECO:0007669"/>
    <property type="project" value="InterPro"/>
</dbReference>
<accession>A0A381ZPY3</accession>
<dbReference type="Pfam" id="PF04205">
    <property type="entry name" value="FMN_bind"/>
    <property type="match status" value="1"/>
</dbReference>
<evidence type="ECO:0000313" key="2">
    <source>
        <dbReference type="EMBL" id="SVA90807.1"/>
    </source>
</evidence>